<dbReference type="Proteomes" id="UP000518752">
    <property type="component" value="Unassembled WGS sequence"/>
</dbReference>
<protein>
    <submittedName>
        <fullName evidence="1">Uncharacterized protein</fullName>
    </submittedName>
</protein>
<evidence type="ECO:0000313" key="1">
    <source>
        <dbReference type="EMBL" id="KAF5358714.1"/>
    </source>
</evidence>
<gene>
    <name evidence="1" type="ORF">D9757_013023</name>
</gene>
<proteinExistence type="predicted"/>
<comment type="caution">
    <text evidence="1">The sequence shown here is derived from an EMBL/GenBank/DDBJ whole genome shotgun (WGS) entry which is preliminary data.</text>
</comment>
<dbReference type="AlphaFoldDB" id="A0A8H5G5A5"/>
<dbReference type="EMBL" id="JAACJN010000231">
    <property type="protein sequence ID" value="KAF5358714.1"/>
    <property type="molecule type" value="Genomic_DNA"/>
</dbReference>
<sequence>MDFTLQFDGARSFYDSRPEDGVSAALDGGTEVMVFVYSFAVGGAGGRVVDFPRALNPVGNPDYCKRLT</sequence>
<name>A0A8H5G5A5_9AGAR</name>
<evidence type="ECO:0000313" key="2">
    <source>
        <dbReference type="Proteomes" id="UP000518752"/>
    </source>
</evidence>
<accession>A0A8H5G5A5</accession>
<keyword evidence="2" id="KW-1185">Reference proteome</keyword>
<dbReference type="OrthoDB" id="9986677at2759"/>
<reference evidence="1 2" key="1">
    <citation type="journal article" date="2020" name="ISME J.">
        <title>Uncovering the hidden diversity of litter-decomposition mechanisms in mushroom-forming fungi.</title>
        <authorList>
            <person name="Floudas D."/>
            <person name="Bentzer J."/>
            <person name="Ahren D."/>
            <person name="Johansson T."/>
            <person name="Persson P."/>
            <person name="Tunlid A."/>
        </authorList>
    </citation>
    <scope>NUCLEOTIDE SEQUENCE [LARGE SCALE GENOMIC DNA]</scope>
    <source>
        <strain evidence="1 2">CBS 406.79</strain>
    </source>
</reference>
<organism evidence="1 2">
    <name type="scientific">Collybiopsis confluens</name>
    <dbReference type="NCBI Taxonomy" id="2823264"/>
    <lineage>
        <taxon>Eukaryota</taxon>
        <taxon>Fungi</taxon>
        <taxon>Dikarya</taxon>
        <taxon>Basidiomycota</taxon>
        <taxon>Agaricomycotina</taxon>
        <taxon>Agaricomycetes</taxon>
        <taxon>Agaricomycetidae</taxon>
        <taxon>Agaricales</taxon>
        <taxon>Marasmiineae</taxon>
        <taxon>Omphalotaceae</taxon>
        <taxon>Collybiopsis</taxon>
    </lineage>
</organism>